<evidence type="ECO:0000256" key="7">
    <source>
        <dbReference type="ARBA" id="ARBA00023268"/>
    </source>
</evidence>
<dbReference type="Pfam" id="PF17921">
    <property type="entry name" value="Integrase_H2C2"/>
    <property type="match status" value="1"/>
</dbReference>
<protein>
    <recommendedName>
        <fullName evidence="1">RNA-directed DNA polymerase</fullName>
        <ecNumber evidence="1">2.7.7.49</ecNumber>
    </recommendedName>
</protein>
<feature type="domain" description="Peptidase A2" evidence="8">
    <location>
        <begin position="270"/>
        <end position="342"/>
    </location>
</feature>
<dbReference type="GeneID" id="116418280"/>
<dbReference type="Gene3D" id="1.10.340.70">
    <property type="match status" value="1"/>
</dbReference>
<dbReference type="RefSeq" id="XP_031789189.1">
    <property type="nucleotide sequence ID" value="XM_031933329.1"/>
</dbReference>
<dbReference type="SUPFAM" id="SSF53098">
    <property type="entry name" value="Ribonuclease H-like"/>
    <property type="match status" value="1"/>
</dbReference>
<evidence type="ECO:0000313" key="11">
    <source>
        <dbReference type="Proteomes" id="UP000002358"/>
    </source>
</evidence>
<dbReference type="InterPro" id="IPR041588">
    <property type="entry name" value="Integrase_H2C2"/>
</dbReference>
<dbReference type="Pfam" id="PF17919">
    <property type="entry name" value="RT_RNaseH_2"/>
    <property type="match status" value="1"/>
</dbReference>
<dbReference type="OrthoDB" id="7695055at2759"/>
<dbReference type="Gene3D" id="3.10.10.10">
    <property type="entry name" value="HIV Type 1 Reverse Transcriptase, subunit A, domain 1"/>
    <property type="match status" value="1"/>
</dbReference>
<feature type="domain" description="Integrase catalytic" evidence="9">
    <location>
        <begin position="969"/>
        <end position="1139"/>
    </location>
</feature>
<dbReference type="PANTHER" id="PTHR37984">
    <property type="entry name" value="PROTEIN CBG26694"/>
    <property type="match status" value="1"/>
</dbReference>
<dbReference type="EC" id="2.7.7.49" evidence="1"/>
<dbReference type="InterPro" id="IPR000477">
    <property type="entry name" value="RT_dom"/>
</dbReference>
<evidence type="ECO:0000256" key="4">
    <source>
        <dbReference type="ARBA" id="ARBA00022722"/>
    </source>
</evidence>
<evidence type="ECO:0000313" key="10">
    <source>
        <dbReference type="EnsemblMetazoa" id="XP_031789189"/>
    </source>
</evidence>
<dbReference type="SUPFAM" id="SSF56672">
    <property type="entry name" value="DNA/RNA polymerases"/>
    <property type="match status" value="1"/>
</dbReference>
<dbReference type="Pfam" id="PF23055">
    <property type="entry name" value="DUF7041"/>
    <property type="match status" value="1"/>
</dbReference>
<dbReference type="Gene3D" id="3.30.420.10">
    <property type="entry name" value="Ribonuclease H-like superfamily/Ribonuclease H"/>
    <property type="match status" value="1"/>
</dbReference>
<keyword evidence="7" id="KW-0511">Multifunctional enzyme</keyword>
<evidence type="ECO:0000256" key="5">
    <source>
        <dbReference type="ARBA" id="ARBA00022759"/>
    </source>
</evidence>
<dbReference type="InterPro" id="IPR043502">
    <property type="entry name" value="DNA/RNA_pol_sf"/>
</dbReference>
<dbReference type="GO" id="GO:0042575">
    <property type="term" value="C:DNA polymerase complex"/>
    <property type="evidence" value="ECO:0007669"/>
    <property type="project" value="UniProtKB-ARBA"/>
</dbReference>
<dbReference type="Pfam" id="PF00078">
    <property type="entry name" value="RVT_1"/>
    <property type="match status" value="1"/>
</dbReference>
<dbReference type="FunFam" id="3.30.420.10:FF:000032">
    <property type="entry name" value="Retrovirus-related Pol polyprotein from transposon 297-like Protein"/>
    <property type="match status" value="1"/>
</dbReference>
<keyword evidence="4" id="KW-0540">Nuclease</keyword>
<dbReference type="InterPro" id="IPR001584">
    <property type="entry name" value="Integrase_cat-core"/>
</dbReference>
<dbReference type="GO" id="GO:0015074">
    <property type="term" value="P:DNA integration"/>
    <property type="evidence" value="ECO:0007669"/>
    <property type="project" value="InterPro"/>
</dbReference>
<evidence type="ECO:0000259" key="9">
    <source>
        <dbReference type="PROSITE" id="PS50994"/>
    </source>
</evidence>
<dbReference type="KEGG" id="nvi:116418280"/>
<sequence>MPPTESPEERAARLESELSAANALLSRLGSGCVEAYRAPNLPPFIRADPNMWFTQVDASFRHSNITVEGTKADYVIQSLDREAMSVIIDIAAKEPQPADVYTKIKKRLIASSAESKLRQLLKGQVLNDGKPSLILSRLRHLDEGIDDLNQLATLADKIVVKTQSEARMAAVLKKVDSPSISSELKRLADLFSTVTVRLDKLESSVQAVKAHSNSNNGGNRGREPHILQEVVFRICKVVVKKLSEPFLAETSGDGSLDSKRLTLRDLKPGRRFLIDSGAEISVLPACSKVSSKPSSRKLYAANDTTIDTFGETFLLLELGLNRPITWNFVIASVPHAIIGADILFHYGLTVDIRNRRLVDSVTSLSSVGVIKMVPCVGIHSVASSSKCAQLLAQFPKITGSVPHDPQFKPDIVHHIYTTGPPVSERPRRLSAEKLRAAKAQFKAWQDAGICRPGSGPYASQLHMALKKDGSYRPCGVYCALNAQTIPDKYPTAHLYDCTSELHGKKIFSSLDLLRAFNQIPIATEDIEKTAIITPFGLFEFMYMTFGLRNASQTFQRYINRALGDLKFVFIYIDDILIASESVEEHYQHLRLVFERLNKFCLRINVDKCIFAVEELVFLGYYINSQGIRPTQEKVKAVVDFPKPGTVVELRRFLGMVNFYHRKLPHAAEAQVPLNAYFRDSRKNDKRPIEWTAETSKAVEQIKSDFANASLFVHPRCGAELRLVTDASDVAMGAVLEQKSLSNICEPLAFFSQKFTPAQQLYSTYDRELTAMFEAVKYFTYIVEGCDFAILTDHKPLIYAFIQNNEKAPPRRLRQLGYISQFTTRIEHVKGSDNVVTDALSRIESIRFPLEFDLADLAAKQEADEQLKEIRESPNYPLTLKRLQLGPDHTVIHCELTGESLRPYIPDSMRRSVFEFFHNTAHPGPKVTDRLIRQRYVWPNMHREIAVWSKNCLACQQSKISRHIKTYPEHFVAPDGRFDHVHIDIVGPLPVRDGYQYLLTIIDRFSRWVEAVPLQETSAQTVARAFFDTWVSRFGAPKVITSDQGAQFESRLFTALLSLIGCVRIRTTAYHPAANGMIERWHRTLKAALMCHQNDDWLRTLSTVLLGLRCHVRSDTEASPAEFLYGTTLRLPGEFFIPEDVAPDPHIFLEEYREHMRLVRPIPVAHHYKKRIFYFKDLHTCTHVHLRNMAKRSLERPYSGPHKSEYELDEELEVRGFGLRGSAKVRRNRLLRAYISEANPTLDGVPWYEWDIEGERVAISYEEIERRILGEIPPKKGKKRRVNNDNQYGSGDYDVVECSHLTGWSGPADCYGGVIRTTDYLRSNWTLDIASDSSTAWLPV</sequence>
<dbReference type="GO" id="GO:0003964">
    <property type="term" value="F:RNA-directed DNA polymerase activity"/>
    <property type="evidence" value="ECO:0007669"/>
    <property type="project" value="UniProtKB-EC"/>
</dbReference>
<dbReference type="CDD" id="cd06094">
    <property type="entry name" value="RP_Saci_like"/>
    <property type="match status" value="1"/>
</dbReference>
<dbReference type="InterPro" id="IPR036397">
    <property type="entry name" value="RNaseH_sf"/>
</dbReference>
<keyword evidence="11" id="KW-1185">Reference proteome</keyword>
<organism evidence="10 11">
    <name type="scientific">Nasonia vitripennis</name>
    <name type="common">Parasitic wasp</name>
    <dbReference type="NCBI Taxonomy" id="7425"/>
    <lineage>
        <taxon>Eukaryota</taxon>
        <taxon>Metazoa</taxon>
        <taxon>Ecdysozoa</taxon>
        <taxon>Arthropoda</taxon>
        <taxon>Hexapoda</taxon>
        <taxon>Insecta</taxon>
        <taxon>Pterygota</taxon>
        <taxon>Neoptera</taxon>
        <taxon>Endopterygota</taxon>
        <taxon>Hymenoptera</taxon>
        <taxon>Apocrita</taxon>
        <taxon>Proctotrupomorpha</taxon>
        <taxon>Chalcidoidea</taxon>
        <taxon>Pteromalidae</taxon>
        <taxon>Pteromalinae</taxon>
        <taxon>Nasonia</taxon>
    </lineage>
</organism>
<evidence type="ECO:0000256" key="3">
    <source>
        <dbReference type="ARBA" id="ARBA00022695"/>
    </source>
</evidence>
<dbReference type="PROSITE" id="PS50994">
    <property type="entry name" value="INTEGRASE"/>
    <property type="match status" value="1"/>
</dbReference>
<dbReference type="EnsemblMetazoa" id="XM_031933329">
    <property type="protein sequence ID" value="XP_031789189"/>
    <property type="gene ID" value="LOC116418280"/>
</dbReference>
<keyword evidence="3" id="KW-0548">Nucleotidyltransferase</keyword>
<proteinExistence type="predicted"/>
<evidence type="ECO:0000256" key="6">
    <source>
        <dbReference type="ARBA" id="ARBA00022801"/>
    </source>
</evidence>
<dbReference type="InterPro" id="IPR021109">
    <property type="entry name" value="Peptidase_aspartic_dom_sf"/>
</dbReference>
<dbReference type="InterPro" id="IPR012337">
    <property type="entry name" value="RNaseH-like_sf"/>
</dbReference>
<dbReference type="InterPro" id="IPR050951">
    <property type="entry name" value="Retrovirus_Pol_polyprotein"/>
</dbReference>
<dbReference type="CDD" id="cd09274">
    <property type="entry name" value="RNase_HI_RT_Ty3"/>
    <property type="match status" value="1"/>
</dbReference>
<dbReference type="InterPro" id="IPR043128">
    <property type="entry name" value="Rev_trsase/Diguanyl_cyclase"/>
</dbReference>
<dbReference type="InterPro" id="IPR055469">
    <property type="entry name" value="DUF7041"/>
</dbReference>
<evidence type="ECO:0000256" key="1">
    <source>
        <dbReference type="ARBA" id="ARBA00012493"/>
    </source>
</evidence>
<keyword evidence="6" id="KW-0378">Hydrolase</keyword>
<dbReference type="GO" id="GO:0004519">
    <property type="term" value="F:endonuclease activity"/>
    <property type="evidence" value="ECO:0007669"/>
    <property type="project" value="UniProtKB-KW"/>
</dbReference>
<keyword evidence="2" id="KW-0808">Transferase</keyword>
<name>A0A7M7QKI0_NASVI</name>
<dbReference type="PROSITE" id="PS50175">
    <property type="entry name" value="ASP_PROT_RETROV"/>
    <property type="match status" value="1"/>
</dbReference>
<dbReference type="PANTHER" id="PTHR37984:SF5">
    <property type="entry name" value="PROTEIN NYNRIN-LIKE"/>
    <property type="match status" value="1"/>
</dbReference>
<dbReference type="Pfam" id="PF00665">
    <property type="entry name" value="rve"/>
    <property type="match status" value="1"/>
</dbReference>
<dbReference type="InParanoid" id="A0A7M7QKI0"/>
<evidence type="ECO:0000256" key="2">
    <source>
        <dbReference type="ARBA" id="ARBA00022679"/>
    </source>
</evidence>
<evidence type="ECO:0000259" key="8">
    <source>
        <dbReference type="PROSITE" id="PS50175"/>
    </source>
</evidence>
<accession>A0A7M7QKI0</accession>
<dbReference type="Gene3D" id="3.30.70.270">
    <property type="match status" value="2"/>
</dbReference>
<dbReference type="CDD" id="cd01647">
    <property type="entry name" value="RT_LTR"/>
    <property type="match status" value="1"/>
</dbReference>
<reference evidence="10" key="1">
    <citation type="submission" date="2021-01" db="UniProtKB">
        <authorList>
            <consortium name="EnsemblMetazoa"/>
        </authorList>
    </citation>
    <scope>IDENTIFICATION</scope>
</reference>
<dbReference type="GO" id="GO:0006508">
    <property type="term" value="P:proteolysis"/>
    <property type="evidence" value="ECO:0007669"/>
    <property type="project" value="InterPro"/>
</dbReference>
<dbReference type="InterPro" id="IPR001995">
    <property type="entry name" value="Peptidase_A2_cat"/>
</dbReference>
<dbReference type="InterPro" id="IPR041577">
    <property type="entry name" value="RT_RNaseH_2"/>
</dbReference>
<dbReference type="Proteomes" id="UP000002358">
    <property type="component" value="Unassembled WGS sequence"/>
</dbReference>
<dbReference type="GO" id="GO:0004190">
    <property type="term" value="F:aspartic-type endopeptidase activity"/>
    <property type="evidence" value="ECO:0007669"/>
    <property type="project" value="InterPro"/>
</dbReference>
<keyword evidence="5" id="KW-0255">Endonuclease</keyword>
<dbReference type="InterPro" id="IPR034132">
    <property type="entry name" value="RP_Saci-like"/>
</dbReference>
<dbReference type="GO" id="GO:0003676">
    <property type="term" value="F:nucleic acid binding"/>
    <property type="evidence" value="ECO:0007669"/>
    <property type="project" value="InterPro"/>
</dbReference>
<dbReference type="SUPFAM" id="SSF50630">
    <property type="entry name" value="Acid proteases"/>
    <property type="match status" value="1"/>
</dbReference>